<evidence type="ECO:0000313" key="7">
    <source>
        <dbReference type="EMBL" id="WIA12724.1"/>
    </source>
</evidence>
<keyword evidence="1" id="KW-0723">Serine/threonine-protein kinase</keyword>
<dbReference type="InterPro" id="IPR000719">
    <property type="entry name" value="Prot_kinase_dom"/>
</dbReference>
<reference evidence="7 8" key="1">
    <citation type="submission" date="2023-05" db="EMBL/GenBank/DDBJ databases">
        <title>A 100% complete, gapless, phased diploid assembly of the Scenedesmus obliquus UTEX 3031 genome.</title>
        <authorList>
            <person name="Biondi T.C."/>
            <person name="Hanschen E.R."/>
            <person name="Kwon T."/>
            <person name="Eng W."/>
            <person name="Kruse C.P.S."/>
            <person name="Koehler S.I."/>
            <person name="Kunde Y."/>
            <person name="Gleasner C.D."/>
            <person name="You Mak K.T."/>
            <person name="Polle J."/>
            <person name="Hovde B.T."/>
            <person name="Starkenburg S.R."/>
        </authorList>
    </citation>
    <scope>NUCLEOTIDE SEQUENCE [LARGE SCALE GENOMIC DNA]</scope>
    <source>
        <strain evidence="7 8">DOE0152z</strain>
    </source>
</reference>
<evidence type="ECO:0000259" key="6">
    <source>
        <dbReference type="Pfam" id="PF00069"/>
    </source>
</evidence>
<protein>
    <recommendedName>
        <fullName evidence="6">Protein kinase domain-containing protein</fullName>
    </recommendedName>
</protein>
<dbReference type="SUPFAM" id="SSF56112">
    <property type="entry name" value="Protein kinase-like (PK-like)"/>
    <property type="match status" value="1"/>
</dbReference>
<dbReference type="InterPro" id="IPR011009">
    <property type="entry name" value="Kinase-like_dom_sf"/>
</dbReference>
<evidence type="ECO:0000256" key="1">
    <source>
        <dbReference type="ARBA" id="ARBA00022527"/>
    </source>
</evidence>
<gene>
    <name evidence="7" type="ORF">OEZ85_006362</name>
</gene>
<dbReference type="Gene3D" id="3.30.200.20">
    <property type="entry name" value="Phosphorylase Kinase, domain 1"/>
    <property type="match status" value="1"/>
</dbReference>
<evidence type="ECO:0000313" key="8">
    <source>
        <dbReference type="Proteomes" id="UP001244341"/>
    </source>
</evidence>
<dbReference type="PANTHER" id="PTHR24345">
    <property type="entry name" value="SERINE/THREONINE-PROTEIN KINASE PLK"/>
    <property type="match status" value="1"/>
</dbReference>
<proteinExistence type="predicted"/>
<keyword evidence="3" id="KW-0547">Nucleotide-binding</keyword>
<feature type="domain" description="Protein kinase" evidence="6">
    <location>
        <begin position="20"/>
        <end position="173"/>
    </location>
</feature>
<keyword evidence="5" id="KW-0067">ATP-binding</keyword>
<dbReference type="EMBL" id="CP126211">
    <property type="protein sequence ID" value="WIA12724.1"/>
    <property type="molecule type" value="Genomic_DNA"/>
</dbReference>
<evidence type="ECO:0000256" key="3">
    <source>
        <dbReference type="ARBA" id="ARBA00022741"/>
    </source>
</evidence>
<evidence type="ECO:0000256" key="4">
    <source>
        <dbReference type="ARBA" id="ARBA00022777"/>
    </source>
</evidence>
<keyword evidence="8" id="KW-1185">Reference proteome</keyword>
<accession>A0ABY8TV17</accession>
<name>A0ABY8TV17_TETOB</name>
<dbReference type="Gene3D" id="1.10.510.10">
    <property type="entry name" value="Transferase(Phosphotransferase) domain 1"/>
    <property type="match status" value="1"/>
</dbReference>
<dbReference type="Proteomes" id="UP001244341">
    <property type="component" value="Chromosome 4b"/>
</dbReference>
<organism evidence="7 8">
    <name type="scientific">Tetradesmus obliquus</name>
    <name type="common">Green alga</name>
    <name type="synonym">Acutodesmus obliquus</name>
    <dbReference type="NCBI Taxonomy" id="3088"/>
    <lineage>
        <taxon>Eukaryota</taxon>
        <taxon>Viridiplantae</taxon>
        <taxon>Chlorophyta</taxon>
        <taxon>core chlorophytes</taxon>
        <taxon>Chlorophyceae</taxon>
        <taxon>CS clade</taxon>
        <taxon>Sphaeropleales</taxon>
        <taxon>Scenedesmaceae</taxon>
        <taxon>Tetradesmus</taxon>
    </lineage>
</organism>
<keyword evidence="2" id="KW-0808">Transferase</keyword>
<evidence type="ECO:0000256" key="2">
    <source>
        <dbReference type="ARBA" id="ARBA00022679"/>
    </source>
</evidence>
<evidence type="ECO:0000256" key="5">
    <source>
        <dbReference type="ARBA" id="ARBA00022840"/>
    </source>
</evidence>
<dbReference type="PANTHER" id="PTHR24345:SF91">
    <property type="entry name" value="SERINE_THREONINE-PROTEIN KINASE PLK4"/>
    <property type="match status" value="1"/>
</dbReference>
<sequence length="239" mass="25555">MPVACPDTVIATVDSRTVEYHTLRVLGHGVCSSVYELQEAQTENTVAAKVIPKAHLQQIKENQQRLQQQLSVQQALQHDHVVRLLGSFEDGNNIYVLMEQCSGMSISDLLQQQGPFSEQQAATVLSQVLPALAYAHQQGLAHGDLQLSRLLLHSSGSIKLGGFGSAARLADDGQPCTDIRDIGVMLYTMLLGEPPGGHVAAGDTQLAASGSSGAAEQLCFPQQPVLGREAKELLAALLR</sequence>
<dbReference type="Pfam" id="PF00069">
    <property type="entry name" value="Pkinase"/>
    <property type="match status" value="1"/>
</dbReference>
<keyword evidence="4" id="KW-0418">Kinase</keyword>